<accession>A0A1S0U9E5</accession>
<dbReference type="KEGG" id="loa:LOAG_02061"/>
<proteinExistence type="predicted"/>
<reference evidence="1" key="1">
    <citation type="submission" date="2012-04" db="EMBL/GenBank/DDBJ databases">
        <title>The Genome Sequence of Loa loa.</title>
        <authorList>
            <consortium name="The Broad Institute Genome Sequencing Platform"/>
            <consortium name="Broad Institute Genome Sequencing Center for Infectious Disease"/>
            <person name="Nutman T.B."/>
            <person name="Fink D.L."/>
            <person name="Russ C."/>
            <person name="Young S."/>
            <person name="Zeng Q."/>
            <person name="Gargeya S."/>
            <person name="Alvarado L."/>
            <person name="Berlin A."/>
            <person name="Chapman S.B."/>
            <person name="Chen Z."/>
            <person name="Freedman E."/>
            <person name="Gellesch M."/>
            <person name="Goldberg J."/>
            <person name="Griggs A."/>
            <person name="Gujja S."/>
            <person name="Heilman E.R."/>
            <person name="Heiman D."/>
            <person name="Howarth C."/>
            <person name="Mehta T."/>
            <person name="Neiman D."/>
            <person name="Pearson M."/>
            <person name="Roberts A."/>
            <person name="Saif S."/>
            <person name="Shea T."/>
            <person name="Shenoy N."/>
            <person name="Sisk P."/>
            <person name="Stolte C."/>
            <person name="Sykes S."/>
            <person name="White J."/>
            <person name="Yandava C."/>
            <person name="Haas B."/>
            <person name="Henn M.R."/>
            <person name="Nusbaum C."/>
            <person name="Birren B."/>
        </authorList>
    </citation>
    <scope>NUCLEOTIDE SEQUENCE [LARGE SCALE GENOMIC DNA]</scope>
</reference>
<dbReference type="EMBL" id="JH712098">
    <property type="protein sequence ID" value="EFO26431.1"/>
    <property type="molecule type" value="Genomic_DNA"/>
</dbReference>
<dbReference type="CTD" id="9939443"/>
<name>A0A1S0U9E5_LOALO</name>
<gene>
    <name evidence="1" type="ORF">LOAG_02061</name>
</gene>
<dbReference type="AlphaFoldDB" id="A0A1S0U9E5"/>
<dbReference type="InParanoid" id="A0A1S0U9E5"/>
<organism evidence="1">
    <name type="scientific">Loa loa</name>
    <name type="common">Eye worm</name>
    <name type="synonym">Filaria loa</name>
    <dbReference type="NCBI Taxonomy" id="7209"/>
    <lineage>
        <taxon>Eukaryota</taxon>
        <taxon>Metazoa</taxon>
        <taxon>Ecdysozoa</taxon>
        <taxon>Nematoda</taxon>
        <taxon>Chromadorea</taxon>
        <taxon>Rhabditida</taxon>
        <taxon>Spirurina</taxon>
        <taxon>Spiruromorpha</taxon>
        <taxon>Filarioidea</taxon>
        <taxon>Onchocercidae</taxon>
        <taxon>Loa</taxon>
    </lineage>
</organism>
<sequence>MTNEQCNMEMIGTTGNIPTEREVGGEEGRNKHTCAYHSPISAITEGCDVTVTYRCNPERKKETIAGKSHPPPHALSSTFRQHQHNQSLADNNPQLRASFCAHCIWVGGGAVILIAGYHVGHQAGMVSRNEGMCKQFTPSPTLRASNVEIN</sequence>
<protein>
    <submittedName>
        <fullName evidence="1">Uncharacterized protein</fullName>
    </submittedName>
</protein>
<dbReference type="GeneID" id="9939443"/>
<dbReference type="RefSeq" id="XP_003137647.1">
    <property type="nucleotide sequence ID" value="XM_003137599.1"/>
</dbReference>
<evidence type="ECO:0000313" key="1">
    <source>
        <dbReference type="EMBL" id="EFO26431.1"/>
    </source>
</evidence>